<dbReference type="AlphaFoldDB" id="F7YU24"/>
<evidence type="ECO:0000256" key="1">
    <source>
        <dbReference type="SAM" id="SignalP"/>
    </source>
</evidence>
<evidence type="ECO:0000313" key="3">
    <source>
        <dbReference type="Proteomes" id="UP000006804"/>
    </source>
</evidence>
<reference evidence="2 3" key="1">
    <citation type="submission" date="2010-11" db="EMBL/GenBank/DDBJ databases">
        <title>The complete genome of Thermotoga thermarum DSM 5069.</title>
        <authorList>
            <consortium name="US DOE Joint Genome Institute (JGI-PGF)"/>
            <person name="Lucas S."/>
            <person name="Copeland A."/>
            <person name="Lapidus A."/>
            <person name="Bruce D."/>
            <person name="Goodwin L."/>
            <person name="Pitluck S."/>
            <person name="Kyrpides N."/>
            <person name="Mavromatis K."/>
            <person name="Ivanova N."/>
            <person name="Zeytun A."/>
            <person name="Brettin T."/>
            <person name="Detter J.C."/>
            <person name="Tapia R."/>
            <person name="Han C."/>
            <person name="Land M."/>
            <person name="Hauser L."/>
            <person name="Markowitz V."/>
            <person name="Cheng J.-F."/>
            <person name="Hugenholtz P."/>
            <person name="Woyke T."/>
            <person name="Wu D."/>
            <person name="Spring S."/>
            <person name="Schroeder M."/>
            <person name="Brambilla E."/>
            <person name="Klenk H.-P."/>
            <person name="Eisen J.A."/>
        </authorList>
    </citation>
    <scope>NUCLEOTIDE SEQUENCE [LARGE SCALE GENOMIC DNA]</scope>
    <source>
        <strain evidence="2 3">DSM 5069</strain>
    </source>
</reference>
<dbReference type="eggNOG" id="COG1653">
    <property type="taxonomic scope" value="Bacteria"/>
</dbReference>
<dbReference type="PANTHER" id="PTHR43649">
    <property type="entry name" value="ARABINOSE-BINDING PROTEIN-RELATED"/>
    <property type="match status" value="1"/>
</dbReference>
<dbReference type="EMBL" id="CP002351">
    <property type="protein sequence ID" value="AEH51609.1"/>
    <property type="molecule type" value="Genomic_DNA"/>
</dbReference>
<evidence type="ECO:0000313" key="2">
    <source>
        <dbReference type="EMBL" id="AEH51609.1"/>
    </source>
</evidence>
<proteinExistence type="predicted"/>
<feature type="signal peptide" evidence="1">
    <location>
        <begin position="1"/>
        <end position="19"/>
    </location>
</feature>
<dbReference type="OrthoDB" id="9808332at2"/>
<protein>
    <submittedName>
        <fullName evidence="2">Carbohydrate ABC transporter substrate-binding protein, CUT1 family</fullName>
    </submittedName>
</protein>
<dbReference type="KEGG" id="tta:Theth_1556"/>
<dbReference type="PANTHER" id="PTHR43649:SF13">
    <property type="entry name" value="CARBOHYDRATE ABC TRANSPORTER SUBSTRATE-BINDING PROTEIN"/>
    <property type="match status" value="1"/>
</dbReference>
<dbReference type="Pfam" id="PF01547">
    <property type="entry name" value="SBP_bac_1"/>
    <property type="match status" value="1"/>
</dbReference>
<dbReference type="HOGENOM" id="CLU_031285_6_0_0"/>
<dbReference type="SUPFAM" id="SSF53850">
    <property type="entry name" value="Periplasmic binding protein-like II"/>
    <property type="match status" value="1"/>
</dbReference>
<dbReference type="InterPro" id="IPR006059">
    <property type="entry name" value="SBP"/>
</dbReference>
<dbReference type="Proteomes" id="UP000006804">
    <property type="component" value="Chromosome"/>
</dbReference>
<keyword evidence="1" id="KW-0732">Signal</keyword>
<dbReference type="STRING" id="688269.Theth_1556"/>
<keyword evidence="3" id="KW-1185">Reference proteome</keyword>
<sequence precursor="true">MKRVLICLTLVAITLSAFAAKLLFWVAPNALQEAFWKSMVAEYKNVKPDVEIVVEVIPAAASSEEAILTALAAGRAPDFSENIFIGFAAQLVDIGAIIPFDEFGQDFWKLVEIRKMRNIVESWKINGKHYVFPIYSNPMLFWWRGDLLKELGYSKPPRTYSEVYEVSRKFTIPNERYGAQVIAGRNWWDRWFDFIMYYYAASNGKQYIDPVKRRAVYNDEYGMKVTTFIYEMFKNNYTAVDLGSNPFYMGTVLGKVTGPWEINWALETFPKVMEHVWISPPPVPDGFPENAPVYTFADTKGLVIYSHSKYKKEAFEFISWVFSRVESDKKWIEITKMPPAREDLATNPAFEEYMKDRFFKAYAEAVAYAVPPAPIDKTIDVQMAMTNYLIEPLMHLKSDPKEAIDKSVKEINKILF</sequence>
<dbReference type="Gene3D" id="3.40.190.10">
    <property type="entry name" value="Periplasmic binding protein-like II"/>
    <property type="match status" value="2"/>
</dbReference>
<dbReference type="RefSeq" id="WP_013932821.1">
    <property type="nucleotide sequence ID" value="NC_015707.1"/>
</dbReference>
<name>F7YU24_9THEM</name>
<dbReference type="InterPro" id="IPR050490">
    <property type="entry name" value="Bact_solute-bd_prot1"/>
</dbReference>
<accession>F7YU24</accession>
<organism evidence="2 3">
    <name type="scientific">Pseudothermotoga thermarum DSM 5069</name>
    <dbReference type="NCBI Taxonomy" id="688269"/>
    <lineage>
        <taxon>Bacteria</taxon>
        <taxon>Thermotogati</taxon>
        <taxon>Thermotogota</taxon>
        <taxon>Thermotogae</taxon>
        <taxon>Thermotogales</taxon>
        <taxon>Thermotogaceae</taxon>
        <taxon>Pseudothermotoga</taxon>
    </lineage>
</organism>
<dbReference type="PATRIC" id="fig|688269.3.peg.1605"/>
<feature type="chain" id="PRO_5003367025" evidence="1">
    <location>
        <begin position="20"/>
        <end position="416"/>
    </location>
</feature>
<gene>
    <name evidence="2" type="ORF">Theth_1556</name>
</gene>